<dbReference type="Pfam" id="PF00581">
    <property type="entry name" value="Rhodanese"/>
    <property type="match status" value="2"/>
</dbReference>
<dbReference type="InterPro" id="IPR001763">
    <property type="entry name" value="Rhodanese-like_dom"/>
</dbReference>
<reference evidence="6 7" key="1">
    <citation type="journal article" date="2017" name="Genome Announc.">
        <title>Draft Genome Sequences of Four Alkaliphilic Bacteria Belonging to the Anaerobacillus Genus.</title>
        <authorList>
            <person name="Bassil N.M."/>
            <person name="Lloyd J.R."/>
        </authorList>
    </citation>
    <scope>NUCLEOTIDE SEQUENCE [LARGE SCALE GENOMIC DNA]</scope>
    <source>
        <strain evidence="6 7">NB2006</strain>
    </source>
</reference>
<dbReference type="PROSITE" id="PS50206">
    <property type="entry name" value="RHODANESE_3"/>
    <property type="match status" value="2"/>
</dbReference>
<dbReference type="Gene3D" id="3.40.250.10">
    <property type="entry name" value="Rhodanese-like domain"/>
    <property type="match status" value="2"/>
</dbReference>
<dbReference type="KEGG" id="aia:AWH56_012710"/>
<evidence type="ECO:0000256" key="3">
    <source>
        <dbReference type="ARBA" id="ARBA00047549"/>
    </source>
</evidence>
<proteinExistence type="predicted"/>
<dbReference type="CDD" id="cd01449">
    <property type="entry name" value="TST_Repeat_2"/>
    <property type="match status" value="1"/>
</dbReference>
<protein>
    <recommendedName>
        <fullName evidence="1">thiosulfate sulfurtransferase</fullName>
        <ecNumber evidence="1">2.8.1.1</ecNumber>
    </recommendedName>
</protein>
<reference evidence="6 7" key="2">
    <citation type="journal article" date="2019" name="Int. J. Syst. Evol. Microbiol.">
        <title>Anaerobacillus isosaccharinicus sp. nov., an alkaliphilic bacterium which degrades isosaccharinic acid.</title>
        <authorList>
            <person name="Bassil N.M."/>
            <person name="Lloyd J.R."/>
        </authorList>
    </citation>
    <scope>NUCLEOTIDE SEQUENCE [LARGE SCALE GENOMIC DNA]</scope>
    <source>
        <strain evidence="6 7">NB2006</strain>
    </source>
</reference>
<dbReference type="CDD" id="cd01448">
    <property type="entry name" value="TST_Repeat_1"/>
    <property type="match status" value="1"/>
</dbReference>
<keyword evidence="2" id="KW-0677">Repeat</keyword>
<keyword evidence="4" id="KW-0732">Signal</keyword>
<dbReference type="PANTHER" id="PTHR43855:SF1">
    <property type="entry name" value="THIOSULFATE SULFURTRANSFERASE"/>
    <property type="match status" value="1"/>
</dbReference>
<comment type="catalytic activity">
    <reaction evidence="3">
        <text>thiosulfate + hydrogen cyanide = thiocyanate + sulfite + 2 H(+)</text>
        <dbReference type="Rhea" id="RHEA:16881"/>
        <dbReference type="ChEBI" id="CHEBI:15378"/>
        <dbReference type="ChEBI" id="CHEBI:17359"/>
        <dbReference type="ChEBI" id="CHEBI:18022"/>
        <dbReference type="ChEBI" id="CHEBI:18407"/>
        <dbReference type="ChEBI" id="CHEBI:33542"/>
        <dbReference type="EC" id="2.8.1.1"/>
    </reaction>
</comment>
<gene>
    <name evidence="6" type="ORF">AWH56_012710</name>
</gene>
<dbReference type="RefSeq" id="WP_083388571.1">
    <property type="nucleotide sequence ID" value="NZ_CP063356.2"/>
</dbReference>
<evidence type="ECO:0000256" key="4">
    <source>
        <dbReference type="SAM" id="SignalP"/>
    </source>
</evidence>
<dbReference type="EC" id="2.8.1.1" evidence="1"/>
<evidence type="ECO:0000256" key="2">
    <source>
        <dbReference type="ARBA" id="ARBA00022737"/>
    </source>
</evidence>
<keyword evidence="6" id="KW-0808">Transferase</keyword>
<name>A0A7S7LC68_9BACI</name>
<dbReference type="Proteomes" id="UP000180175">
    <property type="component" value="Chromosome"/>
</dbReference>
<evidence type="ECO:0000313" key="6">
    <source>
        <dbReference type="EMBL" id="QOY38312.1"/>
    </source>
</evidence>
<feature type="domain" description="Rhodanese" evidence="5">
    <location>
        <begin position="55"/>
        <end position="167"/>
    </location>
</feature>
<organism evidence="6 7">
    <name type="scientific">Anaerobacillus isosaccharinicus</name>
    <dbReference type="NCBI Taxonomy" id="1532552"/>
    <lineage>
        <taxon>Bacteria</taxon>
        <taxon>Bacillati</taxon>
        <taxon>Bacillota</taxon>
        <taxon>Bacilli</taxon>
        <taxon>Bacillales</taxon>
        <taxon>Bacillaceae</taxon>
        <taxon>Anaerobacillus</taxon>
    </lineage>
</organism>
<dbReference type="InterPro" id="IPR036873">
    <property type="entry name" value="Rhodanese-like_dom_sf"/>
</dbReference>
<evidence type="ECO:0000259" key="5">
    <source>
        <dbReference type="PROSITE" id="PS50206"/>
    </source>
</evidence>
<feature type="domain" description="Rhodanese" evidence="5">
    <location>
        <begin position="195"/>
        <end position="307"/>
    </location>
</feature>
<keyword evidence="7" id="KW-1185">Reference proteome</keyword>
<dbReference type="SMART" id="SM00450">
    <property type="entry name" value="RHOD"/>
    <property type="match status" value="2"/>
</dbReference>
<feature type="signal peptide" evidence="4">
    <location>
        <begin position="1"/>
        <end position="20"/>
    </location>
</feature>
<dbReference type="SUPFAM" id="SSF52821">
    <property type="entry name" value="Rhodanese/Cell cycle control phosphatase"/>
    <property type="match status" value="2"/>
</dbReference>
<sequence length="307" mass="34104">MKLVQLKVLLLLLLSFVLLTACSNNEETTQTNEDFKPYHNDHLLVSVDWLKDNLNNEELLILDARGEDEYLKGHVPGSIPVSWQQLSNMEGSPGDEDWGVVLDAAQLSERLSTLGVSADKTIVVYGNPNSWGEDGRIIWMLQLAGVQGKMLNGGWTAWEAVGEVTKEVTEPVPSNFSVAELDLSLFASTDWLSENYEQLVVVDTRTKKEFDGATDFGEARGGHIPGSINLPFKELYNNDSTIKSQAEIEKVMEDLGINKEDTVVTYCTAGIRSAHMTLILKMAGYENVKNYDASIYEWAKNDALPLD</sequence>
<dbReference type="OrthoDB" id="9770030at2"/>
<dbReference type="GO" id="GO:0004792">
    <property type="term" value="F:thiosulfate-cyanide sulfurtransferase activity"/>
    <property type="evidence" value="ECO:0007669"/>
    <property type="project" value="UniProtKB-EC"/>
</dbReference>
<dbReference type="AlphaFoldDB" id="A0A7S7LC68"/>
<accession>A0A7S7LC68</accession>
<dbReference type="EMBL" id="CP063356">
    <property type="protein sequence ID" value="QOY38312.1"/>
    <property type="molecule type" value="Genomic_DNA"/>
</dbReference>
<dbReference type="InterPro" id="IPR051126">
    <property type="entry name" value="Thiosulfate_sulfurtransferase"/>
</dbReference>
<evidence type="ECO:0000313" key="7">
    <source>
        <dbReference type="Proteomes" id="UP000180175"/>
    </source>
</evidence>
<evidence type="ECO:0000256" key="1">
    <source>
        <dbReference type="ARBA" id="ARBA00012245"/>
    </source>
</evidence>
<dbReference type="PANTHER" id="PTHR43855">
    <property type="entry name" value="THIOSULFATE SULFURTRANSFERASE"/>
    <property type="match status" value="1"/>
</dbReference>
<dbReference type="PROSITE" id="PS51257">
    <property type="entry name" value="PROKAR_LIPOPROTEIN"/>
    <property type="match status" value="1"/>
</dbReference>
<feature type="chain" id="PRO_5039555398" description="thiosulfate sulfurtransferase" evidence="4">
    <location>
        <begin position="21"/>
        <end position="307"/>
    </location>
</feature>